<evidence type="ECO:0000313" key="2">
    <source>
        <dbReference type="Proteomes" id="UP000002358"/>
    </source>
</evidence>
<organism evidence="1 2">
    <name type="scientific">Nasonia vitripennis</name>
    <name type="common">Parasitic wasp</name>
    <dbReference type="NCBI Taxonomy" id="7425"/>
    <lineage>
        <taxon>Eukaryota</taxon>
        <taxon>Metazoa</taxon>
        <taxon>Ecdysozoa</taxon>
        <taxon>Arthropoda</taxon>
        <taxon>Hexapoda</taxon>
        <taxon>Insecta</taxon>
        <taxon>Pterygota</taxon>
        <taxon>Neoptera</taxon>
        <taxon>Endopterygota</taxon>
        <taxon>Hymenoptera</taxon>
        <taxon>Apocrita</taxon>
        <taxon>Proctotrupomorpha</taxon>
        <taxon>Chalcidoidea</taxon>
        <taxon>Pteromalidae</taxon>
        <taxon>Pteromalinae</taxon>
        <taxon>Nasonia</taxon>
    </lineage>
</organism>
<dbReference type="RefSeq" id="XP_031788944.1">
    <property type="nucleotide sequence ID" value="XM_031933084.1"/>
</dbReference>
<dbReference type="AlphaFoldDB" id="A0A7M7QK07"/>
<reference evidence="1" key="1">
    <citation type="submission" date="2021-01" db="UniProtKB">
        <authorList>
            <consortium name="EnsemblMetazoa"/>
        </authorList>
    </citation>
    <scope>IDENTIFICATION</scope>
</reference>
<protein>
    <recommendedName>
        <fullName evidence="3">OB domain-containing protein</fullName>
    </recommendedName>
</protein>
<proteinExistence type="predicted"/>
<dbReference type="InParanoid" id="A0A7M7QK07"/>
<keyword evidence="2" id="KW-1185">Reference proteome</keyword>
<dbReference type="KEGG" id="nvi:116417915"/>
<evidence type="ECO:0008006" key="3">
    <source>
        <dbReference type="Google" id="ProtNLM"/>
    </source>
</evidence>
<accession>A0A7M7QK07</accession>
<dbReference type="InterPro" id="IPR012340">
    <property type="entry name" value="NA-bd_OB-fold"/>
</dbReference>
<dbReference type="Proteomes" id="UP000002358">
    <property type="component" value="Unassembled WGS sequence"/>
</dbReference>
<dbReference type="EnsemblMetazoa" id="XM_031933084">
    <property type="protein sequence ID" value="XP_031788944"/>
    <property type="gene ID" value="LOC116417915"/>
</dbReference>
<evidence type="ECO:0000313" key="1">
    <source>
        <dbReference type="EnsemblMetazoa" id="XP_031788944"/>
    </source>
</evidence>
<dbReference type="Gene3D" id="2.40.50.140">
    <property type="entry name" value="Nucleic acid-binding proteins"/>
    <property type="match status" value="1"/>
</dbReference>
<name>A0A7M7QK07_NASVI</name>
<dbReference type="SUPFAM" id="SSF50249">
    <property type="entry name" value="Nucleic acid-binding proteins"/>
    <property type="match status" value="1"/>
</dbReference>
<dbReference type="SMR" id="A0A7M7QK07"/>
<sequence>MVKGLIVRFIIICLSAKMKEKNLKRSAEDQLTNVVKKVKKDSNFITFKEAKKVITNWTFKARVTHKTDIKNYASGNLFNFDLIDSSGQIRCVVYHPLVEHFFEKVDVTLIFWRSAAIDFSKELNSILIIKGGKINEFNNTIKLSIVNTTIVTDDISEVSEGKRLQEYLEKK</sequence>
<dbReference type="GeneID" id="116417915"/>
<dbReference type="OrthoDB" id="1751331at2759"/>